<keyword evidence="3" id="KW-0808">Transferase</keyword>
<dbReference type="GO" id="GO:0009103">
    <property type="term" value="P:lipopolysaccharide biosynthetic process"/>
    <property type="evidence" value="ECO:0007669"/>
    <property type="project" value="UniProtKB-KW"/>
</dbReference>
<evidence type="ECO:0000259" key="8">
    <source>
        <dbReference type="Pfam" id="PF00535"/>
    </source>
</evidence>
<dbReference type="InterPro" id="IPR001173">
    <property type="entry name" value="Glyco_trans_2-like"/>
</dbReference>
<dbReference type="CDD" id="cd04187">
    <property type="entry name" value="DPM1_like_bac"/>
    <property type="match status" value="1"/>
</dbReference>
<evidence type="ECO:0000256" key="7">
    <source>
        <dbReference type="ARBA" id="ARBA00023136"/>
    </source>
</evidence>
<evidence type="ECO:0000313" key="9">
    <source>
        <dbReference type="EMBL" id="SVB32900.1"/>
    </source>
</evidence>
<dbReference type="Pfam" id="PF00535">
    <property type="entry name" value="Glycos_transf_2"/>
    <property type="match status" value="1"/>
</dbReference>
<evidence type="ECO:0000256" key="3">
    <source>
        <dbReference type="ARBA" id="ARBA00022679"/>
    </source>
</evidence>
<dbReference type="EMBL" id="UINC01037427">
    <property type="protein sequence ID" value="SVB32900.1"/>
    <property type="molecule type" value="Genomic_DNA"/>
</dbReference>
<keyword evidence="5" id="KW-0448">Lipopolysaccharide biosynthesis</keyword>
<evidence type="ECO:0000256" key="2">
    <source>
        <dbReference type="ARBA" id="ARBA00022676"/>
    </source>
</evidence>
<keyword evidence="1" id="KW-1003">Cell membrane</keyword>
<keyword evidence="2" id="KW-0328">Glycosyltransferase</keyword>
<keyword evidence="4" id="KW-0812">Transmembrane</keyword>
<dbReference type="InterPro" id="IPR029044">
    <property type="entry name" value="Nucleotide-diphossugar_trans"/>
</dbReference>
<dbReference type="GO" id="GO:0005886">
    <property type="term" value="C:plasma membrane"/>
    <property type="evidence" value="ECO:0007669"/>
    <property type="project" value="TreeGrafter"/>
</dbReference>
<dbReference type="PANTHER" id="PTHR48090">
    <property type="entry name" value="UNDECAPRENYL-PHOSPHATE 4-DEOXY-4-FORMAMIDO-L-ARABINOSE TRANSFERASE-RELATED"/>
    <property type="match status" value="1"/>
</dbReference>
<organism evidence="9">
    <name type="scientific">marine metagenome</name>
    <dbReference type="NCBI Taxonomy" id="408172"/>
    <lineage>
        <taxon>unclassified sequences</taxon>
        <taxon>metagenomes</taxon>
        <taxon>ecological metagenomes</taxon>
    </lineage>
</organism>
<evidence type="ECO:0000256" key="6">
    <source>
        <dbReference type="ARBA" id="ARBA00022989"/>
    </source>
</evidence>
<gene>
    <name evidence="9" type="ORF">METZ01_LOCUS185754</name>
</gene>
<dbReference type="PANTHER" id="PTHR48090:SF3">
    <property type="entry name" value="UNDECAPRENYL-PHOSPHATE 4-DEOXY-4-FORMAMIDO-L-ARABINOSE TRANSFERASE"/>
    <property type="match status" value="1"/>
</dbReference>
<dbReference type="Gene3D" id="3.90.550.10">
    <property type="entry name" value="Spore Coat Polysaccharide Biosynthesis Protein SpsA, Chain A"/>
    <property type="match status" value="1"/>
</dbReference>
<evidence type="ECO:0000256" key="4">
    <source>
        <dbReference type="ARBA" id="ARBA00022692"/>
    </source>
</evidence>
<dbReference type="FunFam" id="3.90.550.10:FF:000170">
    <property type="entry name" value="Dolichol-phosphate mannosyltransferase"/>
    <property type="match status" value="1"/>
</dbReference>
<proteinExistence type="predicted"/>
<dbReference type="GO" id="GO:0099621">
    <property type="term" value="F:undecaprenyl-phosphate 4-deoxy-4-formamido-L-arabinose transferase activity"/>
    <property type="evidence" value="ECO:0007669"/>
    <property type="project" value="TreeGrafter"/>
</dbReference>
<keyword evidence="6" id="KW-1133">Transmembrane helix</keyword>
<dbReference type="InterPro" id="IPR050256">
    <property type="entry name" value="Glycosyltransferase_2"/>
</dbReference>
<dbReference type="SUPFAM" id="SSF53448">
    <property type="entry name" value="Nucleotide-diphospho-sugar transferases"/>
    <property type="match status" value="1"/>
</dbReference>
<keyword evidence="7" id="KW-0472">Membrane</keyword>
<protein>
    <recommendedName>
        <fullName evidence="8">Glycosyltransferase 2-like domain-containing protein</fullName>
    </recommendedName>
</protein>
<sequence>MRDEIVTIKDSFQESSGSVLIPILMTNDTAPKQYTPRDNSDSLALSVIVPVHNEEENIGGLAKEISDILLPLVPHEIIYVDDGSTDNSYQVLLDLTGSLTSFRALQHLSRKGQSAAIYSGVTAAKAPLIVTLDGDGQNDPADIPTLLETYYSHSKDDGRLMVAGWRKGRSDSWSKRVSSRIANAIRSSLLSDHTPDTGCGLKIFRREDFLCFPAFNHMHRFMPALMLRNGGRVKSVEVNHRPRIHGKSHYGILNRLWIGFADLLGVSWLNRRKIHVELIEICNSSDKPRSP</sequence>
<reference evidence="9" key="1">
    <citation type="submission" date="2018-05" db="EMBL/GenBank/DDBJ databases">
        <authorList>
            <person name="Lanie J.A."/>
            <person name="Ng W.-L."/>
            <person name="Kazmierczak K.M."/>
            <person name="Andrzejewski T.M."/>
            <person name="Davidsen T.M."/>
            <person name="Wayne K.J."/>
            <person name="Tettelin H."/>
            <person name="Glass J.I."/>
            <person name="Rusch D."/>
            <person name="Podicherti R."/>
            <person name="Tsui H.-C.T."/>
            <person name="Winkler M.E."/>
        </authorList>
    </citation>
    <scope>NUCLEOTIDE SEQUENCE</scope>
</reference>
<evidence type="ECO:0000256" key="5">
    <source>
        <dbReference type="ARBA" id="ARBA00022985"/>
    </source>
</evidence>
<feature type="domain" description="Glycosyltransferase 2-like" evidence="8">
    <location>
        <begin position="46"/>
        <end position="209"/>
    </location>
</feature>
<accession>A0A382D399</accession>
<evidence type="ECO:0000256" key="1">
    <source>
        <dbReference type="ARBA" id="ARBA00022475"/>
    </source>
</evidence>
<name>A0A382D399_9ZZZZ</name>
<dbReference type="AlphaFoldDB" id="A0A382D399"/>